<feature type="non-terminal residue" evidence="2">
    <location>
        <position position="1"/>
    </location>
</feature>
<feature type="compositionally biased region" description="Gly residues" evidence="1">
    <location>
        <begin position="64"/>
        <end position="78"/>
    </location>
</feature>
<reference evidence="2" key="1">
    <citation type="submission" date="2023-10" db="EMBL/GenBank/DDBJ databases">
        <title>Genome assembly of Pristionchus species.</title>
        <authorList>
            <person name="Yoshida K."/>
            <person name="Sommer R.J."/>
        </authorList>
    </citation>
    <scope>NUCLEOTIDE SEQUENCE</scope>
    <source>
        <strain evidence="2">RS5133</strain>
    </source>
</reference>
<comment type="caution">
    <text evidence="2">The sequence shown here is derived from an EMBL/GenBank/DDBJ whole genome shotgun (WGS) entry which is preliminary data.</text>
</comment>
<evidence type="ECO:0000313" key="2">
    <source>
        <dbReference type="EMBL" id="GMT17208.1"/>
    </source>
</evidence>
<name>A0AAV5VD52_9BILA</name>
<sequence>APKSDSDKSETVRPSQKDGKEPGGRDAPMEDRNHPPESNPPEDSRKDGTAGAHNTGGSNDTTGGPTGTSGGGVPGGNKGDLSTTAAKQP</sequence>
<dbReference type="AlphaFoldDB" id="A0AAV5VD52"/>
<feature type="compositionally biased region" description="Basic and acidic residues" evidence="1">
    <location>
        <begin position="1"/>
        <end position="35"/>
    </location>
</feature>
<gene>
    <name evidence="2" type="ORF">PFISCL1PPCAC_8505</name>
</gene>
<evidence type="ECO:0008006" key="4">
    <source>
        <dbReference type="Google" id="ProtNLM"/>
    </source>
</evidence>
<dbReference type="Proteomes" id="UP001432322">
    <property type="component" value="Unassembled WGS sequence"/>
</dbReference>
<dbReference type="EMBL" id="BTSY01000003">
    <property type="protein sequence ID" value="GMT17208.1"/>
    <property type="molecule type" value="Genomic_DNA"/>
</dbReference>
<evidence type="ECO:0000313" key="3">
    <source>
        <dbReference type="Proteomes" id="UP001432322"/>
    </source>
</evidence>
<feature type="region of interest" description="Disordered" evidence="1">
    <location>
        <begin position="1"/>
        <end position="89"/>
    </location>
</feature>
<feature type="non-terminal residue" evidence="2">
    <location>
        <position position="89"/>
    </location>
</feature>
<accession>A0AAV5VD52</accession>
<proteinExistence type="predicted"/>
<keyword evidence="3" id="KW-1185">Reference proteome</keyword>
<organism evidence="2 3">
    <name type="scientific">Pristionchus fissidentatus</name>
    <dbReference type="NCBI Taxonomy" id="1538716"/>
    <lineage>
        <taxon>Eukaryota</taxon>
        <taxon>Metazoa</taxon>
        <taxon>Ecdysozoa</taxon>
        <taxon>Nematoda</taxon>
        <taxon>Chromadorea</taxon>
        <taxon>Rhabditida</taxon>
        <taxon>Rhabditina</taxon>
        <taxon>Diplogasteromorpha</taxon>
        <taxon>Diplogasteroidea</taxon>
        <taxon>Neodiplogasteridae</taxon>
        <taxon>Pristionchus</taxon>
    </lineage>
</organism>
<protein>
    <recommendedName>
        <fullName evidence="4">Period</fullName>
    </recommendedName>
</protein>
<evidence type="ECO:0000256" key="1">
    <source>
        <dbReference type="SAM" id="MobiDB-lite"/>
    </source>
</evidence>